<evidence type="ECO:0000313" key="3">
    <source>
        <dbReference type="EMBL" id="PSB59588.1"/>
    </source>
</evidence>
<dbReference type="RefSeq" id="WP_106299334.1">
    <property type="nucleotide sequence ID" value="NZ_PVWO01000002.1"/>
</dbReference>
<dbReference type="Proteomes" id="UP000238937">
    <property type="component" value="Unassembled WGS sequence"/>
</dbReference>
<evidence type="ECO:0000256" key="1">
    <source>
        <dbReference type="ARBA" id="ARBA00023125"/>
    </source>
</evidence>
<dbReference type="Pfam" id="PF00436">
    <property type="entry name" value="SSB"/>
    <property type="match status" value="1"/>
</dbReference>
<dbReference type="GO" id="GO:0003697">
    <property type="term" value="F:single-stranded DNA binding"/>
    <property type="evidence" value="ECO:0007669"/>
    <property type="project" value="InterPro"/>
</dbReference>
<sequence>MHVVISGNAGKTTEFKDIDRRDGNGSFSIAENSLAVKVTKDGEPDWYKLKFRGDRMINASSYIQKGSVQSVTGKLTFEDWIDADGNRVSKGVVTVRELQLPRKSVEA</sequence>
<keyword evidence="1 2" id="KW-0238">DNA-binding</keyword>
<proteinExistence type="predicted"/>
<dbReference type="InterPro" id="IPR012340">
    <property type="entry name" value="NA-bd_OB-fold"/>
</dbReference>
<name>A0A2T1GNQ3_9CYAN</name>
<evidence type="ECO:0000256" key="2">
    <source>
        <dbReference type="PROSITE-ProRule" id="PRU00252"/>
    </source>
</evidence>
<reference evidence="3 4" key="1">
    <citation type="submission" date="2018-03" db="EMBL/GenBank/DDBJ databases">
        <title>The ancient ancestry and fast evolution of plastids.</title>
        <authorList>
            <person name="Moore K.R."/>
            <person name="Magnabosco C."/>
            <person name="Momper L."/>
            <person name="Gold D.A."/>
            <person name="Bosak T."/>
            <person name="Fournier G.P."/>
        </authorList>
    </citation>
    <scope>NUCLEOTIDE SEQUENCE [LARGE SCALE GENOMIC DNA]</scope>
    <source>
        <strain evidence="3 4">CCALA 037</strain>
    </source>
</reference>
<dbReference type="AlphaFoldDB" id="A0A2T1GNQ3"/>
<dbReference type="EMBL" id="PVWO01000002">
    <property type="protein sequence ID" value="PSB59588.1"/>
    <property type="molecule type" value="Genomic_DNA"/>
</dbReference>
<keyword evidence="4" id="KW-1185">Reference proteome</keyword>
<organism evidence="3 4">
    <name type="scientific">Chamaesiphon polymorphus CCALA 037</name>
    <dbReference type="NCBI Taxonomy" id="2107692"/>
    <lineage>
        <taxon>Bacteria</taxon>
        <taxon>Bacillati</taxon>
        <taxon>Cyanobacteriota</taxon>
        <taxon>Cyanophyceae</taxon>
        <taxon>Gomontiellales</taxon>
        <taxon>Chamaesiphonaceae</taxon>
        <taxon>Chamaesiphon</taxon>
    </lineage>
</organism>
<dbReference type="OrthoDB" id="9809878at2"/>
<dbReference type="PROSITE" id="PS50935">
    <property type="entry name" value="SSB"/>
    <property type="match status" value="1"/>
</dbReference>
<evidence type="ECO:0000313" key="4">
    <source>
        <dbReference type="Proteomes" id="UP000238937"/>
    </source>
</evidence>
<dbReference type="InterPro" id="IPR000424">
    <property type="entry name" value="Primosome_PriB/ssb"/>
</dbReference>
<dbReference type="SUPFAM" id="SSF50249">
    <property type="entry name" value="Nucleic acid-binding proteins"/>
    <property type="match status" value="1"/>
</dbReference>
<accession>A0A2T1GNQ3</accession>
<dbReference type="Gene3D" id="2.40.50.140">
    <property type="entry name" value="Nucleic acid-binding proteins"/>
    <property type="match status" value="1"/>
</dbReference>
<gene>
    <name evidence="3" type="ORF">C7B77_00350</name>
</gene>
<comment type="caution">
    <text evidence="3">The sequence shown here is derived from an EMBL/GenBank/DDBJ whole genome shotgun (WGS) entry which is preliminary data.</text>
</comment>
<protein>
    <submittedName>
        <fullName evidence="3">Single-stranded DNA-binding protein</fullName>
    </submittedName>
</protein>